<dbReference type="Proteomes" id="UP001151760">
    <property type="component" value="Unassembled WGS sequence"/>
</dbReference>
<feature type="transmembrane region" description="Helical" evidence="1">
    <location>
        <begin position="76"/>
        <end position="99"/>
    </location>
</feature>
<protein>
    <submittedName>
        <fullName evidence="2">Uncharacterized protein</fullName>
    </submittedName>
</protein>
<reference evidence="2" key="1">
    <citation type="journal article" date="2022" name="Int. J. Mol. Sci.">
        <title>Draft Genome of Tanacetum Coccineum: Genomic Comparison of Closely Related Tanacetum-Family Plants.</title>
        <authorList>
            <person name="Yamashiro T."/>
            <person name="Shiraishi A."/>
            <person name="Nakayama K."/>
            <person name="Satake H."/>
        </authorList>
    </citation>
    <scope>NUCLEOTIDE SEQUENCE</scope>
</reference>
<proteinExistence type="predicted"/>
<comment type="caution">
    <text evidence="2">The sequence shown here is derived from an EMBL/GenBank/DDBJ whole genome shotgun (WGS) entry which is preliminary data.</text>
</comment>
<evidence type="ECO:0000256" key="1">
    <source>
        <dbReference type="SAM" id="Phobius"/>
    </source>
</evidence>
<name>A0ABQ5F8F9_9ASTR</name>
<accession>A0ABQ5F8F9</accession>
<gene>
    <name evidence="2" type="ORF">Tco_1003124</name>
</gene>
<evidence type="ECO:0000313" key="2">
    <source>
        <dbReference type="EMBL" id="GJT59591.1"/>
    </source>
</evidence>
<reference evidence="2" key="2">
    <citation type="submission" date="2022-01" db="EMBL/GenBank/DDBJ databases">
        <authorList>
            <person name="Yamashiro T."/>
            <person name="Shiraishi A."/>
            <person name="Satake H."/>
            <person name="Nakayama K."/>
        </authorList>
    </citation>
    <scope>NUCLEOTIDE SEQUENCE</scope>
</reference>
<keyword evidence="1" id="KW-0472">Membrane</keyword>
<keyword evidence="1" id="KW-1133">Transmembrane helix</keyword>
<keyword evidence="3" id="KW-1185">Reference proteome</keyword>
<organism evidence="2 3">
    <name type="scientific">Tanacetum coccineum</name>
    <dbReference type="NCBI Taxonomy" id="301880"/>
    <lineage>
        <taxon>Eukaryota</taxon>
        <taxon>Viridiplantae</taxon>
        <taxon>Streptophyta</taxon>
        <taxon>Embryophyta</taxon>
        <taxon>Tracheophyta</taxon>
        <taxon>Spermatophyta</taxon>
        <taxon>Magnoliopsida</taxon>
        <taxon>eudicotyledons</taxon>
        <taxon>Gunneridae</taxon>
        <taxon>Pentapetalae</taxon>
        <taxon>asterids</taxon>
        <taxon>campanulids</taxon>
        <taxon>Asterales</taxon>
        <taxon>Asteraceae</taxon>
        <taxon>Asteroideae</taxon>
        <taxon>Anthemideae</taxon>
        <taxon>Anthemidinae</taxon>
        <taxon>Tanacetum</taxon>
    </lineage>
</organism>
<feature type="transmembrane region" description="Helical" evidence="1">
    <location>
        <begin position="105"/>
        <end position="133"/>
    </location>
</feature>
<dbReference type="EMBL" id="BQNB010017124">
    <property type="protein sequence ID" value="GJT59591.1"/>
    <property type="molecule type" value="Genomic_DNA"/>
</dbReference>
<sequence>MGAKMDDKEPGFELKWLKMGQNGLFSLVRLRLELQGFKDCYLHLVSALGHDKLQTLLAGCFPWLGASCTQRKVSMVLFVLPSILLLVVIVVTVVIVVVISVVVVVAIVGVVVVVVVPLVPVFLSVFAMLAACASKAAATLSATSCRMASLVMAGAADVDVLLGGILST</sequence>
<keyword evidence="1" id="KW-0812">Transmembrane</keyword>
<evidence type="ECO:0000313" key="3">
    <source>
        <dbReference type="Proteomes" id="UP001151760"/>
    </source>
</evidence>